<keyword evidence="3 10" id="KW-0479">Metal-binding</keyword>
<feature type="domain" description="Sushi" evidence="13">
    <location>
        <begin position="267"/>
        <end position="325"/>
    </location>
</feature>
<proteinExistence type="predicted"/>
<evidence type="ECO:0000256" key="10">
    <source>
        <dbReference type="PROSITE-ProRule" id="PRU01211"/>
    </source>
</evidence>
<keyword evidence="4 10" id="KW-0378">Hydrolase</keyword>
<dbReference type="CDD" id="cd00033">
    <property type="entry name" value="CCP"/>
    <property type="match status" value="1"/>
</dbReference>
<dbReference type="PRINTS" id="PR00480">
    <property type="entry name" value="ASTACIN"/>
</dbReference>
<feature type="binding site" evidence="10">
    <location>
        <position position="162"/>
    </location>
    <ligand>
        <name>Zn(2+)</name>
        <dbReference type="ChEBI" id="CHEBI:29105"/>
        <note>catalytic</note>
    </ligand>
</feature>
<dbReference type="PANTHER" id="PTHR10127:SF780">
    <property type="entry name" value="METALLOENDOPEPTIDASE"/>
    <property type="match status" value="1"/>
</dbReference>
<dbReference type="Proteomes" id="UP000285301">
    <property type="component" value="Unassembled WGS sequence"/>
</dbReference>
<dbReference type="CDD" id="cd06263">
    <property type="entry name" value="MAM"/>
    <property type="match status" value="1"/>
</dbReference>
<dbReference type="EMBL" id="NCKU01001839">
    <property type="protein sequence ID" value="RWS11103.1"/>
    <property type="molecule type" value="Genomic_DNA"/>
</dbReference>
<gene>
    <name evidence="16" type="ORF">B4U79_05067</name>
    <name evidence="15" type="ORF">B4U79_10371</name>
</gene>
<feature type="active site" evidence="10">
    <location>
        <position position="159"/>
    </location>
</feature>
<dbReference type="InterPro" id="IPR035976">
    <property type="entry name" value="Sushi/SCR/CCP_sf"/>
</dbReference>
<dbReference type="SUPFAM" id="SSF57535">
    <property type="entry name" value="Complement control module/SCR domain"/>
    <property type="match status" value="1"/>
</dbReference>
<dbReference type="GO" id="GO:0004222">
    <property type="term" value="F:metalloendopeptidase activity"/>
    <property type="evidence" value="ECO:0007669"/>
    <property type="project" value="UniProtKB-UniRule"/>
</dbReference>
<dbReference type="PROSITE" id="PS50923">
    <property type="entry name" value="SUSHI"/>
    <property type="match status" value="1"/>
</dbReference>
<dbReference type="GO" id="GO:0016020">
    <property type="term" value="C:membrane"/>
    <property type="evidence" value="ECO:0007669"/>
    <property type="project" value="InterPro"/>
</dbReference>
<keyword evidence="6 10" id="KW-0482">Metalloprotease</keyword>
<comment type="caution">
    <text evidence="15">The sequence shown here is derived from an EMBL/GenBank/DDBJ whole genome shotgun (WGS) entry which is preliminary data.</text>
</comment>
<dbReference type="Gene3D" id="2.10.70.10">
    <property type="entry name" value="Complement Module, domain 1"/>
    <property type="match status" value="1"/>
</dbReference>
<reference evidence="15 17" key="1">
    <citation type="journal article" date="2018" name="Gigascience">
        <title>Genomes of trombidid mites reveal novel predicted allergens and laterally-transferred genes associated with secondary metabolism.</title>
        <authorList>
            <person name="Dong X."/>
            <person name="Chaisiri K."/>
            <person name="Xia D."/>
            <person name="Armstrong S.D."/>
            <person name="Fang Y."/>
            <person name="Donnelly M.J."/>
            <person name="Kadowaki T."/>
            <person name="McGarry J.W."/>
            <person name="Darby A.C."/>
            <person name="Makepeace B.L."/>
        </authorList>
    </citation>
    <scope>NUCLEOTIDE SEQUENCE [LARGE SCALE GENOMIC DNA]</scope>
    <source>
        <strain evidence="15">UoL-WK</strain>
    </source>
</reference>
<evidence type="ECO:0000259" key="14">
    <source>
        <dbReference type="PROSITE" id="PS51864"/>
    </source>
</evidence>
<keyword evidence="2 10" id="KW-0645">Protease</keyword>
<evidence type="ECO:0000256" key="3">
    <source>
        <dbReference type="ARBA" id="ARBA00022723"/>
    </source>
</evidence>
<dbReference type="InterPro" id="IPR006026">
    <property type="entry name" value="Peptidase_Metallo"/>
</dbReference>
<dbReference type="InterPro" id="IPR034035">
    <property type="entry name" value="Astacin-like_dom"/>
</dbReference>
<dbReference type="OrthoDB" id="6435751at2759"/>
<dbReference type="InterPro" id="IPR000436">
    <property type="entry name" value="Sushi_SCR_CCP_dom"/>
</dbReference>
<protein>
    <recommendedName>
        <fullName evidence="11">Metalloendopeptidase</fullName>
        <ecNumber evidence="11">3.4.24.-</ecNumber>
    </recommendedName>
</protein>
<evidence type="ECO:0000313" key="16">
    <source>
        <dbReference type="EMBL" id="RWS13973.1"/>
    </source>
</evidence>
<keyword evidence="7" id="KW-1015">Disulfide bond</keyword>
<comment type="subunit">
    <text evidence="1">Monomer.</text>
</comment>
<dbReference type="InterPro" id="IPR001506">
    <property type="entry name" value="Peptidase_M12A"/>
</dbReference>
<dbReference type="STRING" id="1965070.A0A443R763"/>
<dbReference type="Gene3D" id="2.60.120.200">
    <property type="match status" value="1"/>
</dbReference>
<dbReference type="SMART" id="SM00235">
    <property type="entry name" value="ZnMc"/>
    <property type="match status" value="1"/>
</dbReference>
<sequence>MRLAIIVTLAFVSFDSVHVKFVNNNDTHHVNDLVSKNEVIYLFKTRNKTSQLNLDHHRRVRRSVPVDRNRLFLDRKVNYLIDPWFPEKETQTIQSAIQKLSEASCVEFVQLSEKPTDDNIDYVHILPSSNCIGEFGRVGGRQMFNLSLTCLEEPTVMHEMLHTLGMWHEHSRWDRDEYVTVLYDNIIPSKKNYFRKLTQTIDDTLSLPYDYSSIMHYKSFDYSIDPSNLRTIISKNPNISSDSIGKTDKLSDLDKQRLNKLYRCDVKRCLDPTKPLNGEVIGDNFEVGAKISYKCKDDTFTLIGSNSRFCKFDGQWSASTPICVQQFYHFCNFETDFCGWQNNVGWVRNELRNQTEHTGPVTDNTLGTPKGHFIYTRSRRKQKGDIASIETPSFSVPDNVQKSCVSFAYYLWGERIGTLKVYIHLTQSGNKKLIFEKSGNIGPKWLIAKYAISAAGQSLHFTFEVIIGGNLLSDIAIDDFVFMSCTQEEIELGHFEIIDLDS</sequence>
<feature type="domain" description="MAM" evidence="12">
    <location>
        <begin position="329"/>
        <end position="487"/>
    </location>
</feature>
<feature type="chain" id="PRO_5033889385" description="Metalloendopeptidase" evidence="11">
    <location>
        <begin position="20"/>
        <end position="502"/>
    </location>
</feature>
<feature type="signal peptide" evidence="11">
    <location>
        <begin position="1"/>
        <end position="19"/>
    </location>
</feature>
<organism evidence="15 17">
    <name type="scientific">Dinothrombium tinctorium</name>
    <dbReference type="NCBI Taxonomy" id="1965070"/>
    <lineage>
        <taxon>Eukaryota</taxon>
        <taxon>Metazoa</taxon>
        <taxon>Ecdysozoa</taxon>
        <taxon>Arthropoda</taxon>
        <taxon>Chelicerata</taxon>
        <taxon>Arachnida</taxon>
        <taxon>Acari</taxon>
        <taxon>Acariformes</taxon>
        <taxon>Trombidiformes</taxon>
        <taxon>Prostigmata</taxon>
        <taxon>Anystina</taxon>
        <taxon>Parasitengona</taxon>
        <taxon>Trombidioidea</taxon>
        <taxon>Trombidiidae</taxon>
        <taxon>Dinothrombium</taxon>
    </lineage>
</organism>
<name>A0A443R763_9ACAR</name>
<dbReference type="InterPro" id="IPR013320">
    <property type="entry name" value="ConA-like_dom_sf"/>
</dbReference>
<evidence type="ECO:0000259" key="12">
    <source>
        <dbReference type="PROSITE" id="PS50060"/>
    </source>
</evidence>
<accession>A0A443R763</accession>
<feature type="binding site" evidence="10">
    <location>
        <position position="158"/>
    </location>
    <ligand>
        <name>Zn(2+)</name>
        <dbReference type="ChEBI" id="CHEBI:29105"/>
        <note>catalytic</note>
    </ligand>
</feature>
<feature type="domain" description="Peptidase M12A" evidence="14">
    <location>
        <begin position="58"/>
        <end position="265"/>
    </location>
</feature>
<evidence type="ECO:0000256" key="4">
    <source>
        <dbReference type="ARBA" id="ARBA00022801"/>
    </source>
</evidence>
<dbReference type="InterPro" id="IPR000998">
    <property type="entry name" value="MAM_dom"/>
</dbReference>
<evidence type="ECO:0000256" key="8">
    <source>
        <dbReference type="ARBA" id="ARBA00025529"/>
    </source>
</evidence>
<dbReference type="PROSITE" id="PS51864">
    <property type="entry name" value="ASTACIN"/>
    <property type="match status" value="1"/>
</dbReference>
<dbReference type="SUPFAM" id="SSF49899">
    <property type="entry name" value="Concanavalin A-like lectins/glucanases"/>
    <property type="match status" value="1"/>
</dbReference>
<dbReference type="SUPFAM" id="SSF55486">
    <property type="entry name" value="Metalloproteases ('zincins'), catalytic domain"/>
    <property type="match status" value="1"/>
</dbReference>
<keyword evidence="9" id="KW-0768">Sushi</keyword>
<evidence type="ECO:0000256" key="2">
    <source>
        <dbReference type="ARBA" id="ARBA00022670"/>
    </source>
</evidence>
<comment type="function">
    <text evidence="8">Zinc metalloprotease. Provoques deadhesion of endothelial cells from cell cultures, and also degradation of fibronectin, fibrinogen and gelatin in vitro. Its role in the venom is not fully understood but it might act as a spreading factor that facilitates diffusion of other venom toxins. Alternatively, it might be involved in the proteolytic processing of other venom toxins or it might play a role in extra-oral digestion of prey.</text>
</comment>
<keyword evidence="17" id="KW-1185">Reference proteome</keyword>
<dbReference type="InterPro" id="IPR024079">
    <property type="entry name" value="MetalloPept_cat_dom_sf"/>
</dbReference>
<dbReference type="PANTHER" id="PTHR10127">
    <property type="entry name" value="DISCOIDIN, CUB, EGF, LAMININ , AND ZINC METALLOPROTEASE DOMAIN CONTAINING"/>
    <property type="match status" value="1"/>
</dbReference>
<dbReference type="AlphaFoldDB" id="A0A443R763"/>
<dbReference type="SMART" id="SM00137">
    <property type="entry name" value="MAM"/>
    <property type="match status" value="1"/>
</dbReference>
<evidence type="ECO:0000256" key="9">
    <source>
        <dbReference type="PROSITE-ProRule" id="PRU00302"/>
    </source>
</evidence>
<dbReference type="GO" id="GO:0006508">
    <property type="term" value="P:proteolysis"/>
    <property type="evidence" value="ECO:0007669"/>
    <property type="project" value="UniProtKB-KW"/>
</dbReference>
<keyword evidence="11" id="KW-0732">Signal</keyword>
<keyword evidence="5 10" id="KW-0862">Zinc</keyword>
<dbReference type="Gene3D" id="3.40.390.10">
    <property type="entry name" value="Collagenase (Catalytic Domain)"/>
    <property type="match status" value="1"/>
</dbReference>
<dbReference type="Pfam" id="PF01400">
    <property type="entry name" value="Astacin"/>
    <property type="match status" value="1"/>
</dbReference>
<dbReference type="EC" id="3.4.24.-" evidence="11"/>
<comment type="cofactor">
    <cofactor evidence="10 11">
        <name>Zn(2+)</name>
        <dbReference type="ChEBI" id="CHEBI:29105"/>
    </cofactor>
    <text evidence="10 11">Binds 1 zinc ion per subunit.</text>
</comment>
<dbReference type="PROSITE" id="PS50060">
    <property type="entry name" value="MAM_2"/>
    <property type="match status" value="1"/>
</dbReference>
<dbReference type="SMART" id="SM00032">
    <property type="entry name" value="CCP"/>
    <property type="match status" value="1"/>
</dbReference>
<evidence type="ECO:0000256" key="5">
    <source>
        <dbReference type="ARBA" id="ARBA00022833"/>
    </source>
</evidence>
<feature type="binding site" evidence="10">
    <location>
        <position position="168"/>
    </location>
    <ligand>
        <name>Zn(2+)</name>
        <dbReference type="ChEBI" id="CHEBI:29105"/>
        <note>catalytic</note>
    </ligand>
</feature>
<comment type="caution">
    <text evidence="9">Lacks conserved residue(s) required for the propagation of feature annotation.</text>
</comment>
<reference evidence="15" key="2">
    <citation type="submission" date="2018-11" db="EMBL/GenBank/DDBJ databases">
        <title>Trombidioid mite genomics.</title>
        <authorList>
            <person name="Dong X."/>
        </authorList>
    </citation>
    <scope>NUCLEOTIDE SEQUENCE</scope>
    <source>
        <strain evidence="15">UoL-WK</strain>
    </source>
</reference>
<evidence type="ECO:0000256" key="7">
    <source>
        <dbReference type="ARBA" id="ARBA00023157"/>
    </source>
</evidence>
<evidence type="ECO:0000313" key="15">
    <source>
        <dbReference type="EMBL" id="RWS11103.1"/>
    </source>
</evidence>
<dbReference type="EMBL" id="NCKU01000835">
    <property type="protein sequence ID" value="RWS13973.1"/>
    <property type="molecule type" value="Genomic_DNA"/>
</dbReference>
<evidence type="ECO:0000313" key="17">
    <source>
        <dbReference type="Proteomes" id="UP000285301"/>
    </source>
</evidence>
<evidence type="ECO:0000256" key="6">
    <source>
        <dbReference type="ARBA" id="ARBA00023049"/>
    </source>
</evidence>
<evidence type="ECO:0000256" key="1">
    <source>
        <dbReference type="ARBA" id="ARBA00011245"/>
    </source>
</evidence>
<evidence type="ECO:0000259" key="13">
    <source>
        <dbReference type="PROSITE" id="PS50923"/>
    </source>
</evidence>
<dbReference type="Pfam" id="PF00084">
    <property type="entry name" value="Sushi"/>
    <property type="match status" value="1"/>
</dbReference>
<dbReference type="Pfam" id="PF00629">
    <property type="entry name" value="MAM"/>
    <property type="match status" value="1"/>
</dbReference>
<evidence type="ECO:0000256" key="11">
    <source>
        <dbReference type="RuleBase" id="RU361183"/>
    </source>
</evidence>
<dbReference type="CDD" id="cd04280">
    <property type="entry name" value="ZnMc_astacin_like"/>
    <property type="match status" value="1"/>
</dbReference>
<dbReference type="GO" id="GO:0008270">
    <property type="term" value="F:zinc ion binding"/>
    <property type="evidence" value="ECO:0007669"/>
    <property type="project" value="UniProtKB-UniRule"/>
</dbReference>